<evidence type="ECO:0000256" key="3">
    <source>
        <dbReference type="ARBA" id="ARBA00023163"/>
    </source>
</evidence>
<dbReference type="SUPFAM" id="SSF46785">
    <property type="entry name" value="Winged helix' DNA-binding domain"/>
    <property type="match status" value="1"/>
</dbReference>
<evidence type="ECO:0000313" key="6">
    <source>
        <dbReference type="Proteomes" id="UP000283880"/>
    </source>
</evidence>
<gene>
    <name evidence="5" type="ORF">DWV29_05025</name>
</gene>
<dbReference type="InterPro" id="IPR022689">
    <property type="entry name" value="Iron_dep_repressor"/>
</dbReference>
<sequence>MERIELIQKLMKEHTRSAAVTVSFLDKPRKYGMDNSLFMREVHFVVEIGPEGSPTMGELAQRLNVTQGAVTQMAIRLEKKGYVARAKDAGDKRVTTVSLTEKGRTLCAEHIAYDHSEFSYISRFLSQYSEEDLKRLIEYEALMGKLFLTRT</sequence>
<accession>A0A413FJV9</accession>
<keyword evidence="3" id="KW-0804">Transcription</keyword>
<dbReference type="PRINTS" id="PR00598">
    <property type="entry name" value="HTHMARR"/>
</dbReference>
<keyword evidence="2" id="KW-0238">DNA-binding</keyword>
<dbReference type="EMBL" id="QSBM01000002">
    <property type="protein sequence ID" value="RGX32148.1"/>
    <property type="molecule type" value="Genomic_DNA"/>
</dbReference>
<organism evidence="5 6">
    <name type="scientific">Enterocloster asparagiformis</name>
    <dbReference type="NCBI Taxonomy" id="333367"/>
    <lineage>
        <taxon>Bacteria</taxon>
        <taxon>Bacillati</taxon>
        <taxon>Bacillota</taxon>
        <taxon>Clostridia</taxon>
        <taxon>Lachnospirales</taxon>
        <taxon>Lachnospiraceae</taxon>
        <taxon>Enterocloster</taxon>
    </lineage>
</organism>
<evidence type="ECO:0000256" key="1">
    <source>
        <dbReference type="ARBA" id="ARBA00023015"/>
    </source>
</evidence>
<dbReference type="OrthoDB" id="9808725at2"/>
<evidence type="ECO:0000259" key="4">
    <source>
        <dbReference type="PROSITE" id="PS50995"/>
    </source>
</evidence>
<reference evidence="5 6" key="1">
    <citation type="submission" date="2018-08" db="EMBL/GenBank/DDBJ databases">
        <title>A genome reference for cultivated species of the human gut microbiota.</title>
        <authorList>
            <person name="Zou Y."/>
            <person name="Xue W."/>
            <person name="Luo G."/>
        </authorList>
    </citation>
    <scope>NUCLEOTIDE SEQUENCE [LARGE SCALE GENOMIC DNA]</scope>
    <source>
        <strain evidence="5 6">AF04-15</strain>
    </source>
</reference>
<dbReference type="GO" id="GO:0003700">
    <property type="term" value="F:DNA-binding transcription factor activity"/>
    <property type="evidence" value="ECO:0007669"/>
    <property type="project" value="InterPro"/>
</dbReference>
<dbReference type="PROSITE" id="PS50995">
    <property type="entry name" value="HTH_MARR_2"/>
    <property type="match status" value="1"/>
</dbReference>
<evidence type="ECO:0000313" key="5">
    <source>
        <dbReference type="EMBL" id="RGX32148.1"/>
    </source>
</evidence>
<dbReference type="InterPro" id="IPR000835">
    <property type="entry name" value="HTH_MarR-typ"/>
</dbReference>
<dbReference type="SMART" id="SM00529">
    <property type="entry name" value="HTH_DTXR"/>
    <property type="match status" value="1"/>
</dbReference>
<dbReference type="PANTHER" id="PTHR42756">
    <property type="entry name" value="TRANSCRIPTIONAL REGULATOR, MARR"/>
    <property type="match status" value="1"/>
</dbReference>
<feature type="domain" description="HTH marR-type" evidence="4">
    <location>
        <begin position="1"/>
        <end position="148"/>
    </location>
</feature>
<dbReference type="Proteomes" id="UP000283880">
    <property type="component" value="Unassembled WGS sequence"/>
</dbReference>
<protein>
    <submittedName>
        <fullName evidence="5">MarR family transcriptional regulator</fullName>
    </submittedName>
</protein>
<comment type="caution">
    <text evidence="5">The sequence shown here is derived from an EMBL/GenBank/DDBJ whole genome shotgun (WGS) entry which is preliminary data.</text>
</comment>
<dbReference type="Pfam" id="PF01047">
    <property type="entry name" value="MarR"/>
    <property type="match status" value="1"/>
</dbReference>
<evidence type="ECO:0000256" key="2">
    <source>
        <dbReference type="ARBA" id="ARBA00023125"/>
    </source>
</evidence>
<proteinExistence type="predicted"/>
<keyword evidence="1" id="KW-0805">Transcription regulation</keyword>
<dbReference type="GO" id="GO:0046914">
    <property type="term" value="F:transition metal ion binding"/>
    <property type="evidence" value="ECO:0007669"/>
    <property type="project" value="InterPro"/>
</dbReference>
<dbReference type="RefSeq" id="WP_007714188.1">
    <property type="nucleotide sequence ID" value="NZ_JAWRJJ010000226.1"/>
</dbReference>
<dbReference type="InterPro" id="IPR036390">
    <property type="entry name" value="WH_DNA-bd_sf"/>
</dbReference>
<name>A0A413FJV9_9FIRM</name>
<dbReference type="InterPro" id="IPR036388">
    <property type="entry name" value="WH-like_DNA-bd_sf"/>
</dbReference>
<dbReference type="Gene3D" id="1.10.10.10">
    <property type="entry name" value="Winged helix-like DNA-binding domain superfamily/Winged helix DNA-binding domain"/>
    <property type="match status" value="1"/>
</dbReference>
<dbReference type="PANTHER" id="PTHR42756:SF1">
    <property type="entry name" value="TRANSCRIPTIONAL REPRESSOR OF EMRAB OPERON"/>
    <property type="match status" value="1"/>
</dbReference>
<dbReference type="AlphaFoldDB" id="A0A413FJV9"/>
<dbReference type="GO" id="GO:0003677">
    <property type="term" value="F:DNA binding"/>
    <property type="evidence" value="ECO:0007669"/>
    <property type="project" value="UniProtKB-KW"/>
</dbReference>
<dbReference type="SMART" id="SM00347">
    <property type="entry name" value="HTH_MARR"/>
    <property type="match status" value="1"/>
</dbReference>